<gene>
    <name evidence="5" type="ORF">OW729_00610</name>
</gene>
<sequence length="131" mass="15082">MKKYKTQSEVEFCSCNQIHNDVIHKVKENMIPEEISTSLADFFKVLGDNTRIKILFALSVNEMCVCDISTLLSMNQSAVSHQLRVLRGARLVKYRKEGKVVYYSLDDEHVENVFKQGLDHIQHKHINTSKG</sequence>
<dbReference type="RefSeq" id="WP_268059456.1">
    <property type="nucleotide sequence ID" value="NZ_JAPQFJ010000001.1"/>
</dbReference>
<dbReference type="InterPro" id="IPR001845">
    <property type="entry name" value="HTH_ArsR_DNA-bd_dom"/>
</dbReference>
<proteinExistence type="predicted"/>
<protein>
    <submittedName>
        <fullName evidence="5">Metalloregulator ArsR/SmtB family transcription factor</fullName>
    </submittedName>
</protein>
<evidence type="ECO:0000256" key="2">
    <source>
        <dbReference type="ARBA" id="ARBA00023125"/>
    </source>
</evidence>
<dbReference type="InterPro" id="IPR036388">
    <property type="entry name" value="WH-like_DNA-bd_sf"/>
</dbReference>
<evidence type="ECO:0000313" key="5">
    <source>
        <dbReference type="EMBL" id="MCY6957097.1"/>
    </source>
</evidence>
<evidence type="ECO:0000256" key="3">
    <source>
        <dbReference type="ARBA" id="ARBA00023163"/>
    </source>
</evidence>
<dbReference type="InterPro" id="IPR036390">
    <property type="entry name" value="WH_DNA-bd_sf"/>
</dbReference>
<dbReference type="PANTHER" id="PTHR43132">
    <property type="entry name" value="ARSENICAL RESISTANCE OPERON REPRESSOR ARSR-RELATED"/>
    <property type="match status" value="1"/>
</dbReference>
<dbReference type="Gene3D" id="1.10.10.10">
    <property type="entry name" value="Winged helix-like DNA-binding domain superfamily/Winged helix DNA-binding domain"/>
    <property type="match status" value="1"/>
</dbReference>
<name>A0ABT4D491_9CLOT</name>
<reference evidence="5" key="1">
    <citation type="submission" date="2022-12" db="EMBL/GenBank/DDBJ databases">
        <title>Clostridium sp. nov., isolated from industrial wastewater.</title>
        <authorList>
            <person name="Jiayan W."/>
        </authorList>
    </citation>
    <scope>NUCLEOTIDE SEQUENCE</scope>
    <source>
        <strain evidence="5">ZC22-4</strain>
    </source>
</reference>
<feature type="domain" description="HTH arsR-type" evidence="4">
    <location>
        <begin position="31"/>
        <end position="125"/>
    </location>
</feature>
<dbReference type="InterPro" id="IPR051011">
    <property type="entry name" value="Metal_resp_trans_reg"/>
</dbReference>
<dbReference type="PANTHER" id="PTHR43132:SF6">
    <property type="entry name" value="HTH-TYPE TRANSCRIPTIONAL REPRESSOR CZRA"/>
    <property type="match status" value="1"/>
</dbReference>
<accession>A0ABT4D491</accession>
<keyword evidence="1" id="KW-0805">Transcription regulation</keyword>
<dbReference type="Pfam" id="PF01022">
    <property type="entry name" value="HTH_5"/>
    <property type="match status" value="1"/>
</dbReference>
<dbReference type="PRINTS" id="PR00778">
    <property type="entry name" value="HTHARSR"/>
</dbReference>
<dbReference type="EMBL" id="JAPQFJ010000001">
    <property type="protein sequence ID" value="MCY6957097.1"/>
    <property type="molecule type" value="Genomic_DNA"/>
</dbReference>
<dbReference type="Proteomes" id="UP001144612">
    <property type="component" value="Unassembled WGS sequence"/>
</dbReference>
<keyword evidence="2" id="KW-0238">DNA-binding</keyword>
<keyword evidence="3" id="KW-0804">Transcription</keyword>
<evidence type="ECO:0000256" key="1">
    <source>
        <dbReference type="ARBA" id="ARBA00023015"/>
    </source>
</evidence>
<dbReference type="SMART" id="SM00418">
    <property type="entry name" value="HTH_ARSR"/>
    <property type="match status" value="1"/>
</dbReference>
<organism evidence="5 6">
    <name type="scientific">Clostridium brassicae</name>
    <dbReference type="NCBI Taxonomy" id="2999072"/>
    <lineage>
        <taxon>Bacteria</taxon>
        <taxon>Bacillati</taxon>
        <taxon>Bacillota</taxon>
        <taxon>Clostridia</taxon>
        <taxon>Eubacteriales</taxon>
        <taxon>Clostridiaceae</taxon>
        <taxon>Clostridium</taxon>
    </lineage>
</organism>
<dbReference type="PROSITE" id="PS50987">
    <property type="entry name" value="HTH_ARSR_2"/>
    <property type="match status" value="1"/>
</dbReference>
<dbReference type="NCBIfam" id="NF033788">
    <property type="entry name" value="HTH_metalloreg"/>
    <property type="match status" value="1"/>
</dbReference>
<dbReference type="CDD" id="cd00090">
    <property type="entry name" value="HTH_ARSR"/>
    <property type="match status" value="1"/>
</dbReference>
<dbReference type="InterPro" id="IPR011991">
    <property type="entry name" value="ArsR-like_HTH"/>
</dbReference>
<dbReference type="SUPFAM" id="SSF46785">
    <property type="entry name" value="Winged helix' DNA-binding domain"/>
    <property type="match status" value="1"/>
</dbReference>
<evidence type="ECO:0000259" key="4">
    <source>
        <dbReference type="PROSITE" id="PS50987"/>
    </source>
</evidence>
<evidence type="ECO:0000313" key="6">
    <source>
        <dbReference type="Proteomes" id="UP001144612"/>
    </source>
</evidence>
<comment type="caution">
    <text evidence="5">The sequence shown here is derived from an EMBL/GenBank/DDBJ whole genome shotgun (WGS) entry which is preliminary data.</text>
</comment>
<keyword evidence="6" id="KW-1185">Reference proteome</keyword>